<dbReference type="CDD" id="cd20085">
    <property type="entry name" value="XPF_nuclease_Mms4"/>
    <property type="match status" value="1"/>
</dbReference>
<evidence type="ECO:0000259" key="15">
    <source>
        <dbReference type="SMART" id="SM00891"/>
    </source>
</evidence>
<evidence type="ECO:0000313" key="16">
    <source>
        <dbReference type="EMBL" id="RKF56358.1"/>
    </source>
</evidence>
<keyword evidence="9" id="KW-0460">Magnesium</keyword>
<dbReference type="GO" id="GO:0006302">
    <property type="term" value="P:double-strand break repair"/>
    <property type="evidence" value="ECO:0007669"/>
    <property type="project" value="TreeGrafter"/>
</dbReference>
<keyword evidence="5" id="KW-0479">Metal-binding</keyword>
<feature type="region of interest" description="Disordered" evidence="14">
    <location>
        <begin position="9"/>
        <end position="34"/>
    </location>
</feature>
<dbReference type="EMBL" id="MCBQ01019601">
    <property type="protein sequence ID" value="RKF56358.1"/>
    <property type="molecule type" value="Genomic_DNA"/>
</dbReference>
<dbReference type="GO" id="GO:0003677">
    <property type="term" value="F:DNA binding"/>
    <property type="evidence" value="ECO:0007669"/>
    <property type="project" value="InterPro"/>
</dbReference>
<feature type="region of interest" description="Disordered" evidence="14">
    <location>
        <begin position="262"/>
        <end position="283"/>
    </location>
</feature>
<evidence type="ECO:0000256" key="9">
    <source>
        <dbReference type="ARBA" id="ARBA00022842"/>
    </source>
</evidence>
<comment type="cofactor">
    <cofactor evidence="1">
        <name>Mg(2+)</name>
        <dbReference type="ChEBI" id="CHEBI:18420"/>
    </cofactor>
</comment>
<feature type="region of interest" description="Disordered" evidence="14">
    <location>
        <begin position="176"/>
        <end position="202"/>
    </location>
</feature>
<dbReference type="GO" id="GO:0000712">
    <property type="term" value="P:resolution of meiotic recombination intermediates"/>
    <property type="evidence" value="ECO:0007669"/>
    <property type="project" value="TreeGrafter"/>
</dbReference>
<evidence type="ECO:0000256" key="2">
    <source>
        <dbReference type="ARBA" id="ARBA00004123"/>
    </source>
</evidence>
<dbReference type="GO" id="GO:0005634">
    <property type="term" value="C:nucleus"/>
    <property type="evidence" value="ECO:0007669"/>
    <property type="project" value="UniProtKB-SubCell"/>
</dbReference>
<evidence type="ECO:0000313" key="17">
    <source>
        <dbReference type="Proteomes" id="UP000283383"/>
    </source>
</evidence>
<feature type="domain" description="ERCC4" evidence="15">
    <location>
        <begin position="383"/>
        <end position="648"/>
    </location>
</feature>
<evidence type="ECO:0000256" key="4">
    <source>
        <dbReference type="ARBA" id="ARBA00022722"/>
    </source>
</evidence>
<protein>
    <submittedName>
        <fullName evidence="16">Crossover junction endonuclease eme1</fullName>
    </submittedName>
</protein>
<accession>A0A420HG10</accession>
<comment type="caution">
    <text evidence="16">The sequence shown here is derived from an EMBL/GenBank/DDBJ whole genome shotgun (WGS) entry which is preliminary data.</text>
</comment>
<dbReference type="InterPro" id="IPR006166">
    <property type="entry name" value="ERCC4_domain"/>
</dbReference>
<feature type="region of interest" description="Disordered" evidence="14">
    <location>
        <begin position="312"/>
        <end position="343"/>
    </location>
</feature>
<dbReference type="InterPro" id="IPR033310">
    <property type="entry name" value="Mms4/EME1/EME2"/>
</dbReference>
<keyword evidence="8" id="KW-0378">Hydrolase</keyword>
<comment type="subcellular location">
    <subcellularLocation>
        <location evidence="2">Nucleus</location>
    </subcellularLocation>
</comment>
<evidence type="ECO:0000256" key="6">
    <source>
        <dbReference type="ARBA" id="ARBA00022759"/>
    </source>
</evidence>
<evidence type="ECO:0000256" key="1">
    <source>
        <dbReference type="ARBA" id="ARBA00001946"/>
    </source>
</evidence>
<keyword evidence="17" id="KW-1185">Reference proteome</keyword>
<comment type="similarity">
    <text evidence="3">Belongs to the EME1/MMS4 family.</text>
</comment>
<name>A0A420HG10_9PEZI</name>
<evidence type="ECO:0000256" key="13">
    <source>
        <dbReference type="ARBA" id="ARBA00023254"/>
    </source>
</evidence>
<dbReference type="InterPro" id="IPR042530">
    <property type="entry name" value="EME1/EME2_C"/>
</dbReference>
<organism evidence="16 17">
    <name type="scientific">Golovinomyces cichoracearum</name>
    <dbReference type="NCBI Taxonomy" id="62708"/>
    <lineage>
        <taxon>Eukaryota</taxon>
        <taxon>Fungi</taxon>
        <taxon>Dikarya</taxon>
        <taxon>Ascomycota</taxon>
        <taxon>Pezizomycotina</taxon>
        <taxon>Leotiomycetes</taxon>
        <taxon>Erysiphales</taxon>
        <taxon>Erysiphaceae</taxon>
        <taxon>Golovinomyces</taxon>
    </lineage>
</organism>
<dbReference type="InterPro" id="IPR047521">
    <property type="entry name" value="XPF_nuclease_EME1_ascomycetes"/>
</dbReference>
<keyword evidence="11" id="KW-0234">DNA repair</keyword>
<sequence>MQDTIIDLCSSPVLNNSPSQTQDQSLPDTNNSKATPNTLSFDWCELSSEVNSREGDLKDSHVNTTSLSINHSISDICQSNLALKETIHIISDEEDESSGELPVLASRYTTRDIDEKRYVEINVDSNKAILSSDAKKPSRIRQILDLDFSELSDPFISSSPKRRRVTSSPASLSILSSAIQETNPCSKTDAEPSHESSQINKNGISVTLNQTDFGIDDPKISSSPSVSIDLANLSNKKKKSPPLFVSDSDSDDAWIRELVDQVEKKKEKAKSSSSKTASDARRRKVTAVLENEIPKDGNLAISNSCSRSENCKSKSELARDKIEREKSRKAKEQLEQKAEKAKAREAEISRKLKEKEEISRQKKTVAVLEQLNKLKGRLQSTSEMIVDIPSSMDEKLAHQVKVFLDGVRAEHITSERSRNLIKWRRKVQAEWNPTKDQWMPVTEHIRDENHIMCVLKFQELTELIRGVEGNDLDAYMLQLAAEVENKKLIFLIEGMNHWLGKNKAMKNKEFINSVRNKLKDPAISQNSTRNQRKNPEQAEYMDKNIIDNALLRLHVVYEVLVHHTGTPLETAEWIMRFTQHISSIPYRNQLDNINTSNFCIENGQIDSGKDAKDTYIKMLQQMHLVTPSVAWGIEAKYPNIQTLISGLEREGPLALERCHKCANKNGAYTDKRIGQAVSRRVHSVFLGQDSLATEI</sequence>
<keyword evidence="4" id="KW-0540">Nuclease</keyword>
<dbReference type="PANTHER" id="PTHR21077">
    <property type="entry name" value="EME1 PROTEIN"/>
    <property type="match status" value="1"/>
</dbReference>
<evidence type="ECO:0000256" key="7">
    <source>
        <dbReference type="ARBA" id="ARBA00022763"/>
    </source>
</evidence>
<dbReference type="AlphaFoldDB" id="A0A420HG10"/>
<dbReference type="Proteomes" id="UP000283383">
    <property type="component" value="Unassembled WGS sequence"/>
</dbReference>
<dbReference type="PANTHER" id="PTHR21077:SF5">
    <property type="entry name" value="CROSSOVER JUNCTION ENDONUCLEASE MMS4"/>
    <property type="match status" value="1"/>
</dbReference>
<keyword evidence="12" id="KW-0539">Nucleus</keyword>
<keyword evidence="13" id="KW-0469">Meiosis</keyword>
<dbReference type="GO" id="GO:0031297">
    <property type="term" value="P:replication fork processing"/>
    <property type="evidence" value="ECO:0007669"/>
    <property type="project" value="TreeGrafter"/>
</dbReference>
<evidence type="ECO:0000256" key="14">
    <source>
        <dbReference type="SAM" id="MobiDB-lite"/>
    </source>
</evidence>
<keyword evidence="6 16" id="KW-0255">Endonuclease</keyword>
<evidence type="ECO:0000256" key="5">
    <source>
        <dbReference type="ARBA" id="ARBA00022723"/>
    </source>
</evidence>
<dbReference type="Pfam" id="PF02732">
    <property type="entry name" value="ERCC4"/>
    <property type="match status" value="1"/>
</dbReference>
<dbReference type="GO" id="GO:0048476">
    <property type="term" value="C:Holliday junction resolvase complex"/>
    <property type="evidence" value="ECO:0007669"/>
    <property type="project" value="InterPro"/>
</dbReference>
<evidence type="ECO:0000256" key="12">
    <source>
        <dbReference type="ARBA" id="ARBA00023242"/>
    </source>
</evidence>
<dbReference type="GO" id="GO:0046872">
    <property type="term" value="F:metal ion binding"/>
    <property type="evidence" value="ECO:0007669"/>
    <property type="project" value="UniProtKB-KW"/>
</dbReference>
<dbReference type="FunFam" id="1.10.150.670:FF:000004">
    <property type="entry name" value="Crossover junction endonuclease EME1"/>
    <property type="match status" value="1"/>
</dbReference>
<dbReference type="STRING" id="62708.A0A420HG10"/>
<dbReference type="SMART" id="SM00891">
    <property type="entry name" value="ERCC4"/>
    <property type="match status" value="1"/>
</dbReference>
<dbReference type="GO" id="GO:0031573">
    <property type="term" value="P:mitotic intra-S DNA damage checkpoint signaling"/>
    <property type="evidence" value="ECO:0007669"/>
    <property type="project" value="TreeGrafter"/>
</dbReference>
<evidence type="ECO:0000256" key="3">
    <source>
        <dbReference type="ARBA" id="ARBA00005313"/>
    </source>
</evidence>
<reference evidence="16 17" key="1">
    <citation type="journal article" date="2018" name="BMC Genomics">
        <title>Comparative genome analyses reveal sequence features reflecting distinct modes of host-adaptation between dicot and monocot powdery mildew.</title>
        <authorList>
            <person name="Wu Y."/>
            <person name="Ma X."/>
            <person name="Pan Z."/>
            <person name="Kale S.D."/>
            <person name="Song Y."/>
            <person name="King H."/>
            <person name="Zhang Q."/>
            <person name="Presley C."/>
            <person name="Deng X."/>
            <person name="Wei C.I."/>
            <person name="Xiao S."/>
        </authorList>
    </citation>
    <scope>NUCLEOTIDE SEQUENCE [LARGE SCALE GENOMIC DNA]</scope>
    <source>
        <strain evidence="16">UMSG3</strain>
    </source>
</reference>
<gene>
    <name evidence="16" type="ORF">GcM3_196041</name>
</gene>
<keyword evidence="10" id="KW-0233">DNA recombination</keyword>
<evidence type="ECO:0000256" key="8">
    <source>
        <dbReference type="ARBA" id="ARBA00022801"/>
    </source>
</evidence>
<evidence type="ECO:0000256" key="10">
    <source>
        <dbReference type="ARBA" id="ARBA00023172"/>
    </source>
</evidence>
<feature type="compositionally biased region" description="Polar residues" evidence="14">
    <location>
        <begin position="12"/>
        <end position="34"/>
    </location>
</feature>
<evidence type="ECO:0000256" key="11">
    <source>
        <dbReference type="ARBA" id="ARBA00023204"/>
    </source>
</evidence>
<dbReference type="GO" id="GO:0008821">
    <property type="term" value="F:crossover junction DNA endonuclease activity"/>
    <property type="evidence" value="ECO:0007669"/>
    <property type="project" value="TreeGrafter"/>
</dbReference>
<dbReference type="Gene3D" id="3.40.50.10130">
    <property type="match status" value="1"/>
</dbReference>
<proteinExistence type="inferred from homology"/>
<keyword evidence="7" id="KW-0227">DNA damage</keyword>
<dbReference type="Gene3D" id="1.10.150.670">
    <property type="entry name" value="Crossover junction endonuclease EME1, DNA-binding domain"/>
    <property type="match status" value="1"/>
</dbReference>